<dbReference type="AlphaFoldDB" id="A0A3C1KIT5"/>
<comment type="caution">
    <text evidence="1">The sequence shown here is derived from an EMBL/GenBank/DDBJ whole genome shotgun (WGS) entry which is preliminary data.</text>
</comment>
<evidence type="ECO:0000313" key="2">
    <source>
        <dbReference type="Proteomes" id="UP000259273"/>
    </source>
</evidence>
<proteinExistence type="predicted"/>
<sequence length="58" mass="5726">VYATTGPRIGVQLFAGWNLPVVGTDSAEDWQAAAAAGVPMGGELASSAGTAGPQILVQ</sequence>
<protein>
    <recommendedName>
        <fullName evidence="3">Amidohydrolase</fullName>
    </recommendedName>
</protein>
<dbReference type="InterPro" id="IPR022028">
    <property type="entry name" value="DUF3604"/>
</dbReference>
<dbReference type="EMBL" id="DMND01000047">
    <property type="protein sequence ID" value="HAN26620.1"/>
    <property type="molecule type" value="Genomic_DNA"/>
</dbReference>
<feature type="non-terminal residue" evidence="1">
    <location>
        <position position="58"/>
    </location>
</feature>
<accession>A0A3C1KIT5</accession>
<feature type="non-terminal residue" evidence="1">
    <location>
        <position position="1"/>
    </location>
</feature>
<reference evidence="1 2" key="1">
    <citation type="journal article" date="2018" name="Nat. Biotechnol.">
        <title>A standardized bacterial taxonomy based on genome phylogeny substantially revises the tree of life.</title>
        <authorList>
            <person name="Parks D.H."/>
            <person name="Chuvochina M."/>
            <person name="Waite D.W."/>
            <person name="Rinke C."/>
            <person name="Skarshewski A."/>
            <person name="Chaumeil P.A."/>
            <person name="Hugenholtz P."/>
        </authorList>
    </citation>
    <scope>NUCLEOTIDE SEQUENCE [LARGE SCALE GENOMIC DNA]</scope>
    <source>
        <strain evidence="1">UBA9158</strain>
    </source>
</reference>
<evidence type="ECO:0008006" key="3">
    <source>
        <dbReference type="Google" id="ProtNLM"/>
    </source>
</evidence>
<name>A0A3C1KIT5_9GAMM</name>
<dbReference type="Pfam" id="PF12228">
    <property type="entry name" value="DUF3604"/>
    <property type="match status" value="1"/>
</dbReference>
<organism evidence="1 2">
    <name type="scientific">Haliea salexigens</name>
    <dbReference type="NCBI Taxonomy" id="287487"/>
    <lineage>
        <taxon>Bacteria</taxon>
        <taxon>Pseudomonadati</taxon>
        <taxon>Pseudomonadota</taxon>
        <taxon>Gammaproteobacteria</taxon>
        <taxon>Cellvibrionales</taxon>
        <taxon>Halieaceae</taxon>
        <taxon>Haliea</taxon>
    </lineage>
</organism>
<dbReference type="Proteomes" id="UP000259273">
    <property type="component" value="Unassembled WGS sequence"/>
</dbReference>
<gene>
    <name evidence="1" type="ORF">DCP75_02640</name>
</gene>
<evidence type="ECO:0000313" key="1">
    <source>
        <dbReference type="EMBL" id="HAN26620.1"/>
    </source>
</evidence>